<dbReference type="EMBL" id="JABBGF010000003">
    <property type="protein sequence ID" value="NML58741.1"/>
    <property type="molecule type" value="Genomic_DNA"/>
</dbReference>
<evidence type="ECO:0000313" key="1">
    <source>
        <dbReference type="EMBL" id="NML58741.1"/>
    </source>
</evidence>
<dbReference type="AlphaFoldDB" id="A0A7Y0A941"/>
<gene>
    <name evidence="1" type="ORF">HHL20_15435</name>
</gene>
<name>A0A7Y0A941_9FLAO</name>
<sequence>MNAEKNNCLSVVKGNPPGSRNNFSNFCAKIDDTQAYLDSFYAKLLNIHHVKSNSNDYENRGGK</sequence>
<dbReference type="Proteomes" id="UP000552615">
    <property type="component" value="Unassembled WGS sequence"/>
</dbReference>
<evidence type="ECO:0000313" key="2">
    <source>
        <dbReference type="Proteomes" id="UP000552615"/>
    </source>
</evidence>
<organism evidence="1 2">
    <name type="scientific">Chryseobacterium cheonjiense</name>
    <dbReference type="NCBI Taxonomy" id="2728845"/>
    <lineage>
        <taxon>Bacteria</taxon>
        <taxon>Pseudomonadati</taxon>
        <taxon>Bacteroidota</taxon>
        <taxon>Flavobacteriia</taxon>
        <taxon>Flavobacteriales</taxon>
        <taxon>Weeksellaceae</taxon>
        <taxon>Chryseobacterium group</taxon>
        <taxon>Chryseobacterium</taxon>
    </lineage>
</organism>
<comment type="caution">
    <text evidence="1">The sequence shown here is derived from an EMBL/GenBank/DDBJ whole genome shotgun (WGS) entry which is preliminary data.</text>
</comment>
<dbReference type="RefSeq" id="WP_169232090.1">
    <property type="nucleotide sequence ID" value="NZ_JABBGF010000003.1"/>
</dbReference>
<reference evidence="1 2" key="1">
    <citation type="submission" date="2020-04" db="EMBL/GenBank/DDBJ databases">
        <title>Chryseobacterium sp. RJ-7-14 sp. nov., isolated from Jeju soil.</title>
        <authorList>
            <person name="Dahal R.H."/>
            <person name="Chaudhary D.K."/>
        </authorList>
    </citation>
    <scope>NUCLEOTIDE SEQUENCE [LARGE SCALE GENOMIC DNA]</scope>
    <source>
        <strain evidence="1 2">RJ-7-14</strain>
    </source>
</reference>
<accession>A0A7Y0A941</accession>
<keyword evidence="2" id="KW-1185">Reference proteome</keyword>
<proteinExistence type="predicted"/>
<protein>
    <submittedName>
        <fullName evidence="1">Uncharacterized protein</fullName>
    </submittedName>
</protein>